<accession>A0ABQ1GFH6</accession>
<comment type="similarity">
    <text evidence="3 11">Belongs to the CobT family.</text>
</comment>
<dbReference type="CDD" id="cd02439">
    <property type="entry name" value="DMB-PRT_CobT"/>
    <property type="match status" value="1"/>
</dbReference>
<proteinExistence type="inferred from homology"/>
<evidence type="ECO:0000256" key="6">
    <source>
        <dbReference type="ARBA" id="ARBA00022573"/>
    </source>
</evidence>
<keyword evidence="6 11" id="KW-0169">Cobalamin biosynthesis</keyword>
<dbReference type="NCBIfam" id="TIGR03160">
    <property type="entry name" value="cobT_DBIPRT"/>
    <property type="match status" value="1"/>
</dbReference>
<evidence type="ECO:0000256" key="5">
    <source>
        <dbReference type="ARBA" id="ARBA00015486"/>
    </source>
</evidence>
<evidence type="ECO:0000313" key="12">
    <source>
        <dbReference type="EMBL" id="GGA42778.1"/>
    </source>
</evidence>
<dbReference type="InterPro" id="IPR023195">
    <property type="entry name" value="Nict_dMeBzImd_PRibTrfase_N"/>
</dbReference>
<comment type="function">
    <text evidence="1 11">Catalyzes the synthesis of alpha-ribazole-5'-phosphate from nicotinate mononucleotide (NAMN) and 5,6-dimethylbenzimidazole (DMB).</text>
</comment>
<evidence type="ECO:0000256" key="2">
    <source>
        <dbReference type="ARBA" id="ARBA00005049"/>
    </source>
</evidence>
<evidence type="ECO:0000256" key="1">
    <source>
        <dbReference type="ARBA" id="ARBA00002197"/>
    </source>
</evidence>
<dbReference type="Gene3D" id="1.10.1610.10">
    <property type="match status" value="1"/>
</dbReference>
<dbReference type="RefSeq" id="WP_188431441.1">
    <property type="nucleotide sequence ID" value="NZ_BMEX01000004.1"/>
</dbReference>
<comment type="catalytic activity">
    <reaction evidence="10 11">
        <text>5,6-dimethylbenzimidazole + nicotinate beta-D-ribonucleotide = alpha-ribazole 5'-phosphate + nicotinate + H(+)</text>
        <dbReference type="Rhea" id="RHEA:11196"/>
        <dbReference type="ChEBI" id="CHEBI:15378"/>
        <dbReference type="ChEBI" id="CHEBI:15890"/>
        <dbReference type="ChEBI" id="CHEBI:32544"/>
        <dbReference type="ChEBI" id="CHEBI:57502"/>
        <dbReference type="ChEBI" id="CHEBI:57918"/>
        <dbReference type="EC" id="2.4.2.21"/>
    </reaction>
</comment>
<sequence>MKDKEKLSDWIKRIPSLDAEAQELARVHMDQLTKPLGALGELETIWIRLAGITGQIQPQIGNKRVAVFCGDHGVTAEGVSAYPAEVTALMMENFSRGKAAVHVFASRCGARVTVVDVGSRSESLPDGVMDRKVRQGTANMAQGPAMSREEALESIRIGMEIAADLKEEGVQLAATGEMGIGNTTPAAAVASVLTGKPVERVTGRGTGLDEAGLRRKQEVIRRSLEVNHPDPMDPLDVLAKVGGLEIGGMAGFVLGAARHRMPVVLDGVISTVAGLVAVRIAPQSRPYLFASHLSVEPAHGVLLEELGLQPLITAGMRLGEGSGAVLAFPLFDAAETAAREMATFSELGL</sequence>
<keyword evidence="7 11" id="KW-0328">Glycosyltransferase</keyword>
<dbReference type="Pfam" id="PF02277">
    <property type="entry name" value="DBI_PRT"/>
    <property type="match status" value="1"/>
</dbReference>
<evidence type="ECO:0000313" key="13">
    <source>
        <dbReference type="Proteomes" id="UP000617979"/>
    </source>
</evidence>
<dbReference type="EC" id="2.4.2.21" evidence="4 11"/>
<dbReference type="PANTHER" id="PTHR43463">
    <property type="entry name" value="NICOTINATE-NUCLEOTIDE--DIMETHYLBENZIMIDAZOLE PHOSPHORIBOSYLTRANSFERASE"/>
    <property type="match status" value="1"/>
</dbReference>
<protein>
    <recommendedName>
        <fullName evidence="5 11">Nicotinate-nucleotide--dimethylbenzimidazole phosphoribosyltransferase</fullName>
        <shortName evidence="11">NN:DBI PRT</shortName>
        <ecNumber evidence="4 11">2.4.2.21</ecNumber>
    </recommendedName>
    <alternativeName>
        <fullName evidence="9 11">N(1)-alpha-phosphoribosyltransferase</fullName>
    </alternativeName>
</protein>
<dbReference type="NCBIfam" id="NF000996">
    <property type="entry name" value="PRK00105.1"/>
    <property type="match status" value="1"/>
</dbReference>
<dbReference type="EMBL" id="BMEX01000004">
    <property type="protein sequence ID" value="GGA42778.1"/>
    <property type="molecule type" value="Genomic_DNA"/>
</dbReference>
<gene>
    <name evidence="11" type="primary">cobT</name>
    <name evidence="12" type="ORF">GCM10007416_14770</name>
</gene>
<dbReference type="InterPro" id="IPR017846">
    <property type="entry name" value="Nict_dMeBzImd_PRibTrfase_bact"/>
</dbReference>
<organism evidence="12 13">
    <name type="scientific">Kroppenstedtia guangzhouensis</name>
    <dbReference type="NCBI Taxonomy" id="1274356"/>
    <lineage>
        <taxon>Bacteria</taxon>
        <taxon>Bacillati</taxon>
        <taxon>Bacillota</taxon>
        <taxon>Bacilli</taxon>
        <taxon>Bacillales</taxon>
        <taxon>Thermoactinomycetaceae</taxon>
        <taxon>Kroppenstedtia</taxon>
    </lineage>
</organism>
<evidence type="ECO:0000256" key="7">
    <source>
        <dbReference type="ARBA" id="ARBA00022676"/>
    </source>
</evidence>
<feature type="active site" description="Proton acceptor" evidence="11">
    <location>
        <position position="320"/>
    </location>
</feature>
<dbReference type="InterPro" id="IPR003200">
    <property type="entry name" value="Nict_dMeBzImd_PRibTrfase"/>
</dbReference>
<evidence type="ECO:0000256" key="9">
    <source>
        <dbReference type="ARBA" id="ARBA00030686"/>
    </source>
</evidence>
<dbReference type="GO" id="GO:0016757">
    <property type="term" value="F:glycosyltransferase activity"/>
    <property type="evidence" value="ECO:0007669"/>
    <property type="project" value="UniProtKB-KW"/>
</dbReference>
<dbReference type="HAMAP" id="MF_00230">
    <property type="entry name" value="CobT"/>
    <property type="match status" value="1"/>
</dbReference>
<evidence type="ECO:0000256" key="11">
    <source>
        <dbReference type="HAMAP-Rule" id="MF_00230"/>
    </source>
</evidence>
<evidence type="ECO:0000256" key="4">
    <source>
        <dbReference type="ARBA" id="ARBA00011991"/>
    </source>
</evidence>
<dbReference type="Gene3D" id="3.40.50.10210">
    <property type="match status" value="1"/>
</dbReference>
<evidence type="ECO:0000256" key="10">
    <source>
        <dbReference type="ARBA" id="ARBA00047340"/>
    </source>
</evidence>
<dbReference type="PANTHER" id="PTHR43463:SF1">
    <property type="entry name" value="NICOTINATE-NUCLEOTIDE--DIMETHYLBENZIMIDAZOLE PHOSPHORIBOSYLTRANSFERASE"/>
    <property type="match status" value="1"/>
</dbReference>
<keyword evidence="13" id="KW-1185">Reference proteome</keyword>
<dbReference type="Proteomes" id="UP000617979">
    <property type="component" value="Unassembled WGS sequence"/>
</dbReference>
<name>A0ABQ1GFH6_9BACL</name>
<dbReference type="SUPFAM" id="SSF52733">
    <property type="entry name" value="Nicotinate mononucleotide:5,6-dimethylbenzimidazole phosphoribosyltransferase (CobT)"/>
    <property type="match status" value="1"/>
</dbReference>
<comment type="pathway">
    <text evidence="2 11">Nucleoside biosynthesis; alpha-ribazole biosynthesis; alpha-ribazole from 5,6-dimethylbenzimidazole: step 1/2.</text>
</comment>
<evidence type="ECO:0000256" key="8">
    <source>
        <dbReference type="ARBA" id="ARBA00022679"/>
    </source>
</evidence>
<comment type="caution">
    <text evidence="12">The sequence shown here is derived from an EMBL/GenBank/DDBJ whole genome shotgun (WGS) entry which is preliminary data.</text>
</comment>
<keyword evidence="8 11" id="KW-0808">Transferase</keyword>
<reference evidence="13" key="1">
    <citation type="journal article" date="2019" name="Int. J. Syst. Evol. Microbiol.">
        <title>The Global Catalogue of Microorganisms (GCM) 10K type strain sequencing project: providing services to taxonomists for standard genome sequencing and annotation.</title>
        <authorList>
            <consortium name="The Broad Institute Genomics Platform"/>
            <consortium name="The Broad Institute Genome Sequencing Center for Infectious Disease"/>
            <person name="Wu L."/>
            <person name="Ma J."/>
        </authorList>
    </citation>
    <scope>NUCLEOTIDE SEQUENCE [LARGE SCALE GENOMIC DNA]</scope>
    <source>
        <strain evidence="13">CGMCC 1.12404</strain>
    </source>
</reference>
<dbReference type="InterPro" id="IPR036087">
    <property type="entry name" value="Nict_dMeBzImd_PRibTrfase_sf"/>
</dbReference>
<evidence type="ECO:0000256" key="3">
    <source>
        <dbReference type="ARBA" id="ARBA00007110"/>
    </source>
</evidence>